<dbReference type="Xenbase" id="XB-GENE-29080623">
    <property type="gene designation" value="LOC100491312"/>
</dbReference>
<protein>
    <submittedName>
        <fullName evidence="3">Uncharacterized protein LOC100491312</fullName>
    </submittedName>
</protein>
<name>A0A8J1JAQ4_XENTR</name>
<feature type="region of interest" description="Disordered" evidence="1">
    <location>
        <begin position="720"/>
        <end position="749"/>
    </location>
</feature>
<dbReference type="AGR" id="Xenbase:XB-GENE-29080623"/>
<sequence length="2109" mass="237245">MNKNSYVLQKTSLQEEKIESLLRRQEEVRDLLFQLLQSCSHEELHEPSSNLLLGEAEKQQESMQTGVRDPLRQLFLFAMTVTKSCLKEKRGVVTWGDCAVRLLVQVQLKQELELRELVMEMAQELENKPQSGHCRTSLEGQDAVTDLIKSLQPLTQREKLTLKKFSTEIVPCFEGDGFNQEKEVVTEEPCEEKQTNQNKNFLHKNIKGKGEEDRHNEFEDPKIHKVISNFGESTSNQGELTIRDNSYKQAEEACTDGKLLYYDHTRAEMHSSTLRENNKQVDLVIMKEVIKRDSHVPEEDLKEKQVVFIGKAEEADEENLSTERVQTRSDRDKLTQTEEQTVAECPVQGPENLEMASGNVDERPAEMNICNQGSPDDLTASVMEATENLISSLLLLKAKVEQVYTIRGTKEDVPPRLREKCAELYKATAADHQRTEILCSDTEFVSRDASKDILDTCVVGVKKDNVLSEEAGDYPTQTEADLAKVEEIQRINVTNTSSNANKGNKEEENMAQHEKEDKAEKDQEKTQKIDLCGQGDLYDVINNDKDTVTVSCENTAEGISVITEKGDKDFLPTQNPLSQLAAIVMEAAESLIENLISLKDEVSRTSKSHASEAKMPELGKNDMHLETTQNEHNSTHLEMTGNPNPSATEKAARGKEKCSKEDQSLQNPGTKNSGEGDGPEAAQDSTEGITREVSWELHPDCSKGCSHARLWESDQNTVNNFTTEQQGGSQTNEIEHTHTQKEEEGESCHMIKKEQTTYDLSVEISKSNDDHKQVLTTIQGSKESKEKGCLTLKEYEETHATTTQLLNNLSEERVIDEGPSDTLAMSFLEAAENLIGGLIPGQEEIGLSSVRRVVVIVTDRAVVDGDFLSSQEMSEESGTASTQEVSSSGESQAPFLPKENCGKNDTSLIPATNEVENPWELHTDCLLSGNHSHILDKGHSVEPCVGEPNEGGQTPAQIIDGVENRNCDKADCISKVQPTNLVSQYRDGSQCKEDDSDPHLHNECKTMRDRQHNDEEQETETCEQNENSDSRRKTISEDVGLSAQKVDIKERRKTLVHKEDGNSQDGSLIPIKQKNTDESPQHTTTNQYGKIDCKAEGDGEKEDYAKHETKQEERLSTGIKSDETKHKNLKGGQASVSQERRQHSMPEDQTNTWRVQESTFREQLKKGRSWEGTAERHKNVSINDGQQELKIDLPIKEQGHILKEKEEHSAILEERKQSTRRKEDNATITDKEGSCHALTDDYSAQYNDIPVAHIEGNQSAFKQVGEESADIGKDHPQLNHGNQQPAKITRENTESPDDLATAVLEATESLIGGLLSLKDKVGRASERQKRKKSSNRDEQPAPKEKVTLEVGHSILQSSQELAAFYAVSSSFEQCKTALSARSALQSEASGQNNMEVQPGQIVQKVTENNEECKSLKNRWKSLTEQHLRKLYMLEALSSKTIHMQMEEGPASEVLYNKKEQMGETVQSMLDQSFSRDGTMNHAGNTTSEKKENESEVLGNSKYFAVHMQNAFNRDDAMVERPEICLNTDLAKQIQGKAKSVSELKDKSCQDKEPGIYGDEFEEVKEAKEDVPENAEAGEMGVEHQDTESLTSLNNLSNISRELSRESQPSCSMSVSHSHVWAKEAIGHPQNKWKSIVMNKIKEKVLSEYHLRKTHEIIACQDEIKWQQNSNNDGINQDKEAEKVTGESNLGEPNACAVKKAKMVFENLEGEKCDKSMSKAQRDSAEKRSPCTGRTGNLLAEKSDKEHSKKEKSSEGIIKEEWITSDKKDTNREKKGSESNLSGCNEPLTFSKHYMEVRENRQEDWHNADEHNRKGMVVEGYEGKEEIKEISEEDSKTFHDHLSETLSTYNSAKETVEEKQRDSSDISQGRSSWHKIWQATSQKLALAAIGDQFPNTFLNQMTHLPANGTLMRKEAHLSHPLHTYEQQSAVFGRAYPQDKAILRSFEKHGQQQGAVGGFTTRACSLPSSQSVLQREKVFIHLSVREQETMKRLTDLQREAEIKCASDRRRQMLRFQERLSIARNRKSEEDLLAASQKGSPQLSPEPLPQGDAEQQKTAVKEHLQKMKRERTYIMQTKRDRNTTSFRELLNPVLTKNEREDGSMGLRGAEGL</sequence>
<gene>
    <name evidence="3 4" type="primary">LOC100491312</name>
</gene>
<feature type="compositionally biased region" description="Basic and acidic residues" evidence="1">
    <location>
        <begin position="602"/>
        <end position="625"/>
    </location>
</feature>
<feature type="region of interest" description="Disordered" evidence="1">
    <location>
        <begin position="986"/>
        <end position="1157"/>
    </location>
</feature>
<feature type="compositionally biased region" description="Polar residues" evidence="1">
    <location>
        <begin position="720"/>
        <end position="732"/>
    </location>
</feature>
<feature type="region of interest" description="Disordered" evidence="1">
    <location>
        <begin position="1321"/>
        <end position="1345"/>
    </location>
</feature>
<feature type="region of interest" description="Disordered" evidence="1">
    <location>
        <begin position="1712"/>
        <end position="1786"/>
    </location>
</feature>
<dbReference type="GeneID" id="100491312"/>
<feature type="region of interest" description="Disordered" evidence="1">
    <location>
        <begin position="2024"/>
        <end position="2109"/>
    </location>
</feature>
<feature type="compositionally biased region" description="Polar residues" evidence="1">
    <location>
        <begin position="1147"/>
        <end position="1157"/>
    </location>
</feature>
<accession>A0A8J1JAQ4</accession>
<feature type="compositionally biased region" description="Basic and acidic residues" evidence="1">
    <location>
        <begin position="1334"/>
        <end position="1345"/>
    </location>
</feature>
<reference evidence="3" key="1">
    <citation type="submission" date="2025-08" db="UniProtKB">
        <authorList>
            <consortium name="RefSeq"/>
        </authorList>
    </citation>
    <scope>IDENTIFICATION</scope>
    <source>
        <strain evidence="3">Nigerian</strain>
        <tissue evidence="3">Liver and blood</tissue>
    </source>
</reference>
<keyword evidence="2" id="KW-1185">Reference proteome</keyword>
<feature type="region of interest" description="Disordered" evidence="1">
    <location>
        <begin position="1850"/>
        <end position="1869"/>
    </location>
</feature>
<feature type="compositionally biased region" description="Basic and acidic residues" evidence="1">
    <location>
        <begin position="1091"/>
        <end position="1126"/>
    </location>
</feature>
<feature type="region of interest" description="Disordered" evidence="1">
    <location>
        <begin position="1271"/>
        <end position="1296"/>
    </location>
</feature>
<feature type="compositionally biased region" description="Basic and acidic residues" evidence="1">
    <location>
        <begin position="650"/>
        <end position="663"/>
    </location>
</feature>
<feature type="compositionally biased region" description="Basic and acidic residues" evidence="1">
    <location>
        <begin position="2056"/>
        <end position="2079"/>
    </location>
</feature>
<organism evidence="2 3">
    <name type="scientific">Xenopus tropicalis</name>
    <name type="common">Western clawed frog</name>
    <name type="synonym">Silurana tropicalis</name>
    <dbReference type="NCBI Taxonomy" id="8364"/>
    <lineage>
        <taxon>Eukaryota</taxon>
        <taxon>Metazoa</taxon>
        <taxon>Chordata</taxon>
        <taxon>Craniata</taxon>
        <taxon>Vertebrata</taxon>
        <taxon>Euteleostomi</taxon>
        <taxon>Amphibia</taxon>
        <taxon>Batrachia</taxon>
        <taxon>Anura</taxon>
        <taxon>Pipoidea</taxon>
        <taxon>Pipidae</taxon>
        <taxon>Xenopodinae</taxon>
        <taxon>Xenopus</taxon>
        <taxon>Silurana</taxon>
    </lineage>
</organism>
<feature type="compositionally biased region" description="Basic and acidic residues" evidence="1">
    <location>
        <begin position="733"/>
        <end position="749"/>
    </location>
</feature>
<feature type="region of interest" description="Disordered" evidence="1">
    <location>
        <begin position="1204"/>
        <end position="1232"/>
    </location>
</feature>
<feature type="compositionally biased region" description="Basic and acidic residues" evidence="1">
    <location>
        <begin position="1853"/>
        <end position="1863"/>
    </location>
</feature>
<feature type="compositionally biased region" description="Polar residues" evidence="1">
    <location>
        <begin position="491"/>
        <end position="502"/>
    </location>
</feature>
<dbReference type="Proteomes" id="UP000008143">
    <property type="component" value="Chromosome 3"/>
</dbReference>
<dbReference type="OrthoDB" id="9909645at2759"/>
<feature type="compositionally biased region" description="Basic and acidic residues" evidence="1">
    <location>
        <begin position="1712"/>
        <end position="1728"/>
    </location>
</feature>
<evidence type="ECO:0000313" key="3">
    <source>
        <dbReference type="RefSeq" id="XP_031754949.1"/>
    </source>
</evidence>
<feature type="compositionally biased region" description="Basic and acidic residues" evidence="1">
    <location>
        <begin position="1740"/>
        <end position="1776"/>
    </location>
</feature>
<feature type="region of interest" description="Disordered" evidence="1">
    <location>
        <begin position="491"/>
        <end position="527"/>
    </location>
</feature>
<feature type="compositionally biased region" description="Basic and acidic residues" evidence="1">
    <location>
        <begin position="989"/>
        <end position="1014"/>
    </location>
</feature>
<evidence type="ECO:0000313" key="4">
    <source>
        <dbReference type="Xenbase" id="XB-GENE-29080623"/>
    </source>
</evidence>
<feature type="compositionally biased region" description="Polar residues" evidence="1">
    <location>
        <begin position="868"/>
        <end position="891"/>
    </location>
</feature>
<evidence type="ECO:0000256" key="1">
    <source>
        <dbReference type="SAM" id="MobiDB-lite"/>
    </source>
</evidence>
<proteinExistence type="predicted"/>
<evidence type="ECO:0000313" key="2">
    <source>
        <dbReference type="Proteomes" id="UP000008143"/>
    </source>
</evidence>
<feature type="compositionally biased region" description="Basic and acidic residues" evidence="1">
    <location>
        <begin position="503"/>
        <end position="527"/>
    </location>
</feature>
<dbReference type="RefSeq" id="XP_031754949.1">
    <property type="nucleotide sequence ID" value="XM_031899089.1"/>
</dbReference>
<feature type="region of interest" description="Disordered" evidence="1">
    <location>
        <begin position="602"/>
        <end position="688"/>
    </location>
</feature>
<dbReference type="KEGG" id="xtr:100491312"/>
<feature type="region of interest" description="Disordered" evidence="1">
    <location>
        <begin position="868"/>
        <end position="906"/>
    </location>
</feature>
<feature type="compositionally biased region" description="Polar residues" evidence="1">
    <location>
        <begin position="664"/>
        <end position="673"/>
    </location>
</feature>